<proteinExistence type="predicted"/>
<dbReference type="EMBL" id="WVHK01000082">
    <property type="protein sequence ID" value="MXV21248.1"/>
    <property type="molecule type" value="Genomic_DNA"/>
</dbReference>
<dbReference type="RefSeq" id="WP_160981390.1">
    <property type="nucleotide sequence ID" value="NZ_WVHK01000082.1"/>
</dbReference>
<evidence type="ECO:0000313" key="4">
    <source>
        <dbReference type="Proteomes" id="UP000430519"/>
    </source>
</evidence>
<protein>
    <submittedName>
        <fullName evidence="3">DUF4158 domain-containing protein</fullName>
    </submittedName>
</protein>
<feature type="non-terminal residue" evidence="3">
    <location>
        <position position="196"/>
    </location>
</feature>
<feature type="domain" description="DUF4158" evidence="2">
    <location>
        <begin position="11"/>
        <end position="172"/>
    </location>
</feature>
<accession>A0A6I4YKI5</accession>
<dbReference type="Pfam" id="PF13700">
    <property type="entry name" value="DUF4158"/>
    <property type="match status" value="1"/>
</dbReference>
<feature type="region of interest" description="Disordered" evidence="1">
    <location>
        <begin position="1"/>
        <end position="21"/>
    </location>
</feature>
<dbReference type="AlphaFoldDB" id="A0A6I4YKI5"/>
<name>A0A6I4YKI5_9DEIO</name>
<sequence>MPAELAAGGTDQYGQFNAPPSPEQLRRYFILDDRDHTRIASKKGKHNRLGYALQLTTLRFLGTFLLNPLDVPPNVLRFVARQLGVQAKQVKLDRYRQGETKWDHQRDIGQTYGYRVFSEPAVWIGLIRFLMARTHLQAESPSLLLDRATARLYEHNIILPGVTTLSRLIARVQERSETQLCDRLVALLSAPDTSPE</sequence>
<gene>
    <name evidence="3" type="ORF">GLX28_16605</name>
</gene>
<reference evidence="3 4" key="1">
    <citation type="submission" date="2019-11" db="EMBL/GenBank/DDBJ databases">
        <title>Genome sequence of Deinococcus xianganensis Y35, AI-2 producing algicidal bacterium, isolated from lake water.</title>
        <authorList>
            <person name="Li Y."/>
        </authorList>
    </citation>
    <scope>NUCLEOTIDE SEQUENCE [LARGE SCALE GENOMIC DNA]</scope>
    <source>
        <strain evidence="3 4">Y35</strain>
    </source>
</reference>
<keyword evidence="4" id="KW-1185">Reference proteome</keyword>
<evidence type="ECO:0000259" key="2">
    <source>
        <dbReference type="Pfam" id="PF13700"/>
    </source>
</evidence>
<organism evidence="3 4">
    <name type="scientific">Deinococcus xianganensis</name>
    <dbReference type="NCBI Taxonomy" id="1507289"/>
    <lineage>
        <taxon>Bacteria</taxon>
        <taxon>Thermotogati</taxon>
        <taxon>Deinococcota</taxon>
        <taxon>Deinococci</taxon>
        <taxon>Deinococcales</taxon>
        <taxon>Deinococcaceae</taxon>
        <taxon>Deinococcus</taxon>
    </lineage>
</organism>
<evidence type="ECO:0000313" key="3">
    <source>
        <dbReference type="EMBL" id="MXV21248.1"/>
    </source>
</evidence>
<evidence type="ECO:0000256" key="1">
    <source>
        <dbReference type="SAM" id="MobiDB-lite"/>
    </source>
</evidence>
<dbReference type="Proteomes" id="UP000430519">
    <property type="component" value="Unassembled WGS sequence"/>
</dbReference>
<dbReference type="InterPro" id="IPR025296">
    <property type="entry name" value="DUF4158"/>
</dbReference>
<comment type="caution">
    <text evidence="3">The sequence shown here is derived from an EMBL/GenBank/DDBJ whole genome shotgun (WGS) entry which is preliminary data.</text>
</comment>